<dbReference type="OrthoDB" id="9790194at2"/>
<keyword evidence="4" id="KW-1015">Disulfide bond</keyword>
<feature type="disulfide bond" description="Redox-active" evidence="4">
    <location>
        <begin position="69"/>
        <end position="73"/>
    </location>
</feature>
<feature type="chain" id="PRO_5044578046" evidence="5">
    <location>
        <begin position="20"/>
        <end position="193"/>
    </location>
</feature>
<accession>A0A2N5CW64</accession>
<dbReference type="PANTHER" id="PTHR12151:SF25">
    <property type="entry name" value="LINALOOL DEHYDRATASE_ISOMERASE DOMAIN-CONTAINING PROTEIN"/>
    <property type="match status" value="1"/>
</dbReference>
<sequence>MRSLRKFVLAALISAAPLAACDRTAEHAKANASAKVGGPFQLVDQNGRAVTEKDLLGKPTAIFFGFTFCPEVCPTTLTEMTGWLRDLGPDADKLNVVFVSVDPERDTPEQLKLYLSNFDHRIRGLTGTTAQTDAAAKAYRVYHRKVPIEGGEYTVDHSSAVYLFDAKGQFVEPIGYGSPPERGLAQLKALLKG</sequence>
<dbReference type="RefSeq" id="WP_101712266.1">
    <property type="nucleotide sequence ID" value="NZ_CP026100.1"/>
</dbReference>
<keyword evidence="3" id="KW-0479">Metal-binding</keyword>
<organism evidence="8 9">
    <name type="scientific">Caulobacter flavus</name>
    <dbReference type="NCBI Taxonomy" id="1679497"/>
    <lineage>
        <taxon>Bacteria</taxon>
        <taxon>Pseudomonadati</taxon>
        <taxon>Pseudomonadota</taxon>
        <taxon>Alphaproteobacteria</taxon>
        <taxon>Caulobacterales</taxon>
        <taxon>Caulobacteraceae</taxon>
        <taxon>Caulobacter</taxon>
    </lineage>
</organism>
<dbReference type="InterPro" id="IPR013766">
    <property type="entry name" value="Thioredoxin_domain"/>
</dbReference>
<evidence type="ECO:0000256" key="5">
    <source>
        <dbReference type="SAM" id="SignalP"/>
    </source>
</evidence>
<dbReference type="InterPro" id="IPR036249">
    <property type="entry name" value="Thioredoxin-like_sf"/>
</dbReference>
<evidence type="ECO:0000256" key="2">
    <source>
        <dbReference type="ARBA" id="ARBA00023008"/>
    </source>
</evidence>
<protein>
    <submittedName>
        <fullName evidence="8">SCO family protein</fullName>
    </submittedName>
</protein>
<evidence type="ECO:0000256" key="3">
    <source>
        <dbReference type="PIRSR" id="PIRSR603782-1"/>
    </source>
</evidence>
<proteinExistence type="inferred from homology"/>
<evidence type="ECO:0000256" key="4">
    <source>
        <dbReference type="PIRSR" id="PIRSR603782-2"/>
    </source>
</evidence>
<dbReference type="Proteomes" id="UP000281192">
    <property type="component" value="Chromosome"/>
</dbReference>
<keyword evidence="2 3" id="KW-0186">Copper</keyword>
<feature type="signal peptide" evidence="5">
    <location>
        <begin position="1"/>
        <end position="19"/>
    </location>
</feature>
<keyword evidence="5" id="KW-0732">Signal</keyword>
<feature type="binding site" evidence="3">
    <location>
        <position position="157"/>
    </location>
    <ligand>
        <name>Cu cation</name>
        <dbReference type="ChEBI" id="CHEBI:23378"/>
    </ligand>
</feature>
<evidence type="ECO:0000313" key="9">
    <source>
        <dbReference type="Proteomes" id="UP000234483"/>
    </source>
</evidence>
<dbReference type="KEGG" id="cfh:C1707_01100"/>
<dbReference type="FunFam" id="3.40.30.10:FF:000013">
    <property type="entry name" value="Blast:Protein SCO1 homolog, mitochondrial"/>
    <property type="match status" value="1"/>
</dbReference>
<dbReference type="SUPFAM" id="SSF52833">
    <property type="entry name" value="Thioredoxin-like"/>
    <property type="match status" value="1"/>
</dbReference>
<feature type="binding site" evidence="3">
    <location>
        <position position="69"/>
    </location>
    <ligand>
        <name>Cu cation</name>
        <dbReference type="ChEBI" id="CHEBI:23378"/>
    </ligand>
</feature>
<dbReference type="Proteomes" id="UP000234483">
    <property type="component" value="Unassembled WGS sequence"/>
</dbReference>
<evidence type="ECO:0000313" key="10">
    <source>
        <dbReference type="Proteomes" id="UP000281192"/>
    </source>
</evidence>
<reference evidence="8 9" key="1">
    <citation type="submission" date="2017-12" db="EMBL/GenBank/DDBJ databases">
        <title>The genome sequence of Caulobacter flavus CGMCC1 15093.</title>
        <authorList>
            <person name="Gao J."/>
            <person name="Mao X."/>
            <person name="Sun J."/>
        </authorList>
    </citation>
    <scope>NUCLEOTIDE SEQUENCE [LARGE SCALE GENOMIC DNA]</scope>
    <source>
        <strain evidence="8 9">CGMCC1 15093</strain>
    </source>
</reference>
<name>A0A2N5CW64_9CAUL</name>
<evidence type="ECO:0000313" key="7">
    <source>
        <dbReference type="EMBL" id="AYV44965.1"/>
    </source>
</evidence>
<dbReference type="AlphaFoldDB" id="A0A2N5CW64"/>
<dbReference type="CDD" id="cd02968">
    <property type="entry name" value="SCO"/>
    <property type="match status" value="1"/>
</dbReference>
<dbReference type="EMBL" id="PJRQ01000012">
    <property type="protein sequence ID" value="PLR18030.1"/>
    <property type="molecule type" value="Genomic_DNA"/>
</dbReference>
<dbReference type="GO" id="GO:0046872">
    <property type="term" value="F:metal ion binding"/>
    <property type="evidence" value="ECO:0007669"/>
    <property type="project" value="UniProtKB-KW"/>
</dbReference>
<dbReference type="Gene3D" id="3.40.30.10">
    <property type="entry name" value="Glutaredoxin"/>
    <property type="match status" value="1"/>
</dbReference>
<gene>
    <name evidence="7" type="ORF">C1707_01100</name>
    <name evidence="8" type="ORF">CFHF_06785</name>
</gene>
<evidence type="ECO:0000259" key="6">
    <source>
        <dbReference type="PROSITE" id="PS51352"/>
    </source>
</evidence>
<dbReference type="PANTHER" id="PTHR12151">
    <property type="entry name" value="ELECTRON TRANSPORT PROTIN SCO1/SENC FAMILY MEMBER"/>
    <property type="match status" value="1"/>
</dbReference>
<evidence type="ECO:0000256" key="1">
    <source>
        <dbReference type="ARBA" id="ARBA00010996"/>
    </source>
</evidence>
<feature type="binding site" evidence="3">
    <location>
        <position position="73"/>
    </location>
    <ligand>
        <name>Cu cation</name>
        <dbReference type="ChEBI" id="CHEBI:23378"/>
    </ligand>
</feature>
<dbReference type="EMBL" id="CP026100">
    <property type="protein sequence ID" value="AYV44965.1"/>
    <property type="molecule type" value="Genomic_DNA"/>
</dbReference>
<dbReference type="Pfam" id="PF02630">
    <property type="entry name" value="SCO1-SenC"/>
    <property type="match status" value="1"/>
</dbReference>
<evidence type="ECO:0000313" key="8">
    <source>
        <dbReference type="EMBL" id="PLR18030.1"/>
    </source>
</evidence>
<dbReference type="PROSITE" id="PS51352">
    <property type="entry name" value="THIOREDOXIN_2"/>
    <property type="match status" value="1"/>
</dbReference>
<reference evidence="7 10" key="2">
    <citation type="submission" date="2018-01" db="EMBL/GenBank/DDBJ databases">
        <title>Complete genome sequence of Caulobacter flavus RHGG3.</title>
        <authorList>
            <person name="Yang E."/>
        </authorList>
    </citation>
    <scope>NUCLEOTIDE SEQUENCE [LARGE SCALE GENOMIC DNA]</scope>
    <source>
        <strain evidence="7 10">RHGG3</strain>
    </source>
</reference>
<dbReference type="InterPro" id="IPR003782">
    <property type="entry name" value="SCO1/SenC"/>
</dbReference>
<keyword evidence="10" id="KW-1185">Reference proteome</keyword>
<feature type="domain" description="Thioredoxin" evidence="6">
    <location>
        <begin position="31"/>
        <end position="192"/>
    </location>
</feature>
<comment type="similarity">
    <text evidence="1">Belongs to the SCO1/2 family.</text>
</comment>